<name>A0A3P7IN00_STRVU</name>
<dbReference type="Proteomes" id="UP000270094">
    <property type="component" value="Unassembled WGS sequence"/>
</dbReference>
<keyword evidence="2" id="KW-1185">Reference proteome</keyword>
<sequence length="126" mass="14105">MSKIWKALSQLVSGKTNSPKSSHRTIPRLELLAILLALGLATNIVQTINTINEVTVVSDSEIASCWIETPRRVPIFIAYQRDKVLKFKSQFEESDITVRFMHVATQLNPADADTRGLSALEIMNHD</sequence>
<proteinExistence type="predicted"/>
<dbReference type="InterPro" id="IPR008042">
    <property type="entry name" value="Retrotrans_Pao"/>
</dbReference>
<protein>
    <submittedName>
        <fullName evidence="1">Uncharacterized protein</fullName>
    </submittedName>
</protein>
<organism evidence="1 2">
    <name type="scientific">Strongylus vulgaris</name>
    <name type="common">Blood worm</name>
    <dbReference type="NCBI Taxonomy" id="40348"/>
    <lineage>
        <taxon>Eukaryota</taxon>
        <taxon>Metazoa</taxon>
        <taxon>Ecdysozoa</taxon>
        <taxon>Nematoda</taxon>
        <taxon>Chromadorea</taxon>
        <taxon>Rhabditida</taxon>
        <taxon>Rhabditina</taxon>
        <taxon>Rhabditomorpha</taxon>
        <taxon>Strongyloidea</taxon>
        <taxon>Strongylidae</taxon>
        <taxon>Strongylus</taxon>
    </lineage>
</organism>
<accession>A0A3P7IN00</accession>
<reference evidence="1 2" key="1">
    <citation type="submission" date="2018-11" db="EMBL/GenBank/DDBJ databases">
        <authorList>
            <consortium name="Pathogen Informatics"/>
        </authorList>
    </citation>
    <scope>NUCLEOTIDE SEQUENCE [LARGE SCALE GENOMIC DNA]</scope>
</reference>
<dbReference type="Pfam" id="PF05380">
    <property type="entry name" value="Peptidase_A17"/>
    <property type="match status" value="1"/>
</dbReference>
<gene>
    <name evidence="1" type="ORF">SVUK_LOCUS1962</name>
</gene>
<evidence type="ECO:0000313" key="2">
    <source>
        <dbReference type="Proteomes" id="UP000270094"/>
    </source>
</evidence>
<dbReference type="OrthoDB" id="5872779at2759"/>
<dbReference type="EMBL" id="UYYB01004172">
    <property type="protein sequence ID" value="VDM66964.1"/>
    <property type="molecule type" value="Genomic_DNA"/>
</dbReference>
<evidence type="ECO:0000313" key="1">
    <source>
        <dbReference type="EMBL" id="VDM66964.1"/>
    </source>
</evidence>
<dbReference type="AlphaFoldDB" id="A0A3P7IN00"/>